<dbReference type="STRING" id="479432.Sros_1434"/>
<evidence type="ECO:0000313" key="2">
    <source>
        <dbReference type="EMBL" id="ACZ84428.1"/>
    </source>
</evidence>
<evidence type="ECO:0000313" key="3">
    <source>
        <dbReference type="Proteomes" id="UP000002029"/>
    </source>
</evidence>
<dbReference type="AlphaFoldDB" id="D2BER5"/>
<proteinExistence type="predicted"/>
<dbReference type="eggNOG" id="ENOG503472Q">
    <property type="taxonomic scope" value="Bacteria"/>
</dbReference>
<feature type="compositionally biased region" description="Basic and acidic residues" evidence="1">
    <location>
        <begin position="1"/>
        <end position="11"/>
    </location>
</feature>
<reference evidence="2 3" key="1">
    <citation type="journal article" date="2010" name="Stand. Genomic Sci.">
        <title>Complete genome sequence of Streptosporangium roseum type strain (NI 9100).</title>
        <authorList>
            <person name="Nolan M."/>
            <person name="Sikorski J."/>
            <person name="Jando M."/>
            <person name="Lucas S."/>
            <person name="Lapidus A."/>
            <person name="Glavina Del Rio T."/>
            <person name="Chen F."/>
            <person name="Tice H."/>
            <person name="Pitluck S."/>
            <person name="Cheng J.F."/>
            <person name="Chertkov O."/>
            <person name="Sims D."/>
            <person name="Meincke L."/>
            <person name="Brettin T."/>
            <person name="Han C."/>
            <person name="Detter J.C."/>
            <person name="Bruce D."/>
            <person name="Goodwin L."/>
            <person name="Land M."/>
            <person name="Hauser L."/>
            <person name="Chang Y.J."/>
            <person name="Jeffries C.D."/>
            <person name="Ivanova N."/>
            <person name="Mavromatis K."/>
            <person name="Mikhailova N."/>
            <person name="Chen A."/>
            <person name="Palaniappan K."/>
            <person name="Chain P."/>
            <person name="Rohde M."/>
            <person name="Goker M."/>
            <person name="Bristow J."/>
            <person name="Eisen J.A."/>
            <person name="Markowitz V."/>
            <person name="Hugenholtz P."/>
            <person name="Kyrpides N.C."/>
            <person name="Klenk H.P."/>
        </authorList>
    </citation>
    <scope>NUCLEOTIDE SEQUENCE [LARGE SCALE GENOMIC DNA]</scope>
    <source>
        <strain evidence="3">ATCC 12428 / DSM 43021 / JCM 3005 / NI 9100</strain>
    </source>
</reference>
<keyword evidence="3" id="KW-1185">Reference proteome</keyword>
<gene>
    <name evidence="2" type="ordered locus">Sros_1434</name>
</gene>
<feature type="region of interest" description="Disordered" evidence="1">
    <location>
        <begin position="1"/>
        <end position="56"/>
    </location>
</feature>
<dbReference type="KEGG" id="sro:Sros_1434"/>
<name>D2BER5_STRRD</name>
<sequence>MNVGQRVRETRTPASSKSATPVRRKPAEGRTARERPTERAVEQQPAEHGHDGHSFTLNLPMMTVQFRPPRLHLPHLPHVNRQEAGHAVDVARSLLPPPERLIYYGGLGALAVVGAIEWPVAAAIGVGTLVAQRARAERRPESPAFQPAAPSDRTPTAARPTTARTATARTAATRTTTAAGRTPATRTTTSGTRTATARTATAQTATAAGRTSATRTTTASDRGSAATP</sequence>
<accession>D2BER5</accession>
<organism evidence="2 3">
    <name type="scientific">Streptosporangium roseum (strain ATCC 12428 / DSM 43021 / JCM 3005 / KCTC 9067 / NCIMB 10171 / NRRL 2505 / NI 9100)</name>
    <dbReference type="NCBI Taxonomy" id="479432"/>
    <lineage>
        <taxon>Bacteria</taxon>
        <taxon>Bacillati</taxon>
        <taxon>Actinomycetota</taxon>
        <taxon>Actinomycetes</taxon>
        <taxon>Streptosporangiales</taxon>
        <taxon>Streptosporangiaceae</taxon>
        <taxon>Streptosporangium</taxon>
    </lineage>
</organism>
<protein>
    <submittedName>
        <fullName evidence="2">Uncharacterized protein</fullName>
    </submittedName>
</protein>
<dbReference type="Proteomes" id="UP000002029">
    <property type="component" value="Chromosome"/>
</dbReference>
<feature type="compositionally biased region" description="Low complexity" evidence="1">
    <location>
        <begin position="142"/>
        <end position="228"/>
    </location>
</feature>
<dbReference type="EMBL" id="CP001814">
    <property type="protein sequence ID" value="ACZ84428.1"/>
    <property type="molecule type" value="Genomic_DNA"/>
</dbReference>
<feature type="compositionally biased region" description="Basic and acidic residues" evidence="1">
    <location>
        <begin position="25"/>
        <end position="53"/>
    </location>
</feature>
<evidence type="ECO:0000256" key="1">
    <source>
        <dbReference type="SAM" id="MobiDB-lite"/>
    </source>
</evidence>
<dbReference type="HOGENOM" id="CLU_1214260_0_0_11"/>
<feature type="region of interest" description="Disordered" evidence="1">
    <location>
        <begin position="137"/>
        <end position="228"/>
    </location>
</feature>